<dbReference type="InterPro" id="IPR000700">
    <property type="entry name" value="PAS-assoc_C"/>
</dbReference>
<comment type="similarity">
    <text evidence="2">In the N-terminal section; belongs to the phytochrome family.</text>
</comment>
<comment type="caution">
    <text evidence="20">The sequence shown here is derived from an EMBL/GenBank/DDBJ whole genome shotgun (WGS) entry which is preliminary data.</text>
</comment>
<dbReference type="Pfam" id="PF00989">
    <property type="entry name" value="PAS"/>
    <property type="match status" value="1"/>
</dbReference>
<dbReference type="EMBL" id="LWAE01000003">
    <property type="protein sequence ID" value="KZL91072.1"/>
    <property type="molecule type" value="Genomic_DNA"/>
</dbReference>
<evidence type="ECO:0000256" key="7">
    <source>
        <dbReference type="ARBA" id="ARBA00022741"/>
    </source>
</evidence>
<evidence type="ECO:0000313" key="21">
    <source>
        <dbReference type="Proteomes" id="UP000076603"/>
    </source>
</evidence>
<dbReference type="Proteomes" id="UP000076603">
    <property type="component" value="Unassembled WGS sequence"/>
</dbReference>
<dbReference type="Pfam" id="PF00072">
    <property type="entry name" value="Response_reg"/>
    <property type="match status" value="1"/>
</dbReference>
<comment type="catalytic activity">
    <reaction evidence="1">
        <text>ATP + protein L-histidine = ADP + protein N-phospho-L-histidine.</text>
        <dbReference type="EC" id="2.7.13.3"/>
    </reaction>
</comment>
<name>A0A161YKL8_9CLOT</name>
<dbReference type="InterPro" id="IPR011006">
    <property type="entry name" value="CheY-like_superfamily"/>
</dbReference>
<dbReference type="SUPFAM" id="SSF47384">
    <property type="entry name" value="Homodimeric domain of signal transducing histidine kinase"/>
    <property type="match status" value="1"/>
</dbReference>
<dbReference type="FunFam" id="3.30.565.10:FF:000010">
    <property type="entry name" value="Sensor histidine kinase RcsC"/>
    <property type="match status" value="1"/>
</dbReference>
<keyword evidence="8" id="KW-0418">Kinase</keyword>
<feature type="domain" description="Response regulatory" evidence="17">
    <location>
        <begin position="546"/>
        <end position="664"/>
    </location>
</feature>
<dbReference type="SMART" id="SM00091">
    <property type="entry name" value="PAS"/>
    <property type="match status" value="2"/>
</dbReference>
<dbReference type="RefSeq" id="WP_066623141.1">
    <property type="nucleotide sequence ID" value="NZ_FQXL01000011.1"/>
</dbReference>
<dbReference type="InterPro" id="IPR005467">
    <property type="entry name" value="His_kinase_dom"/>
</dbReference>
<keyword evidence="21" id="KW-1185">Reference proteome</keyword>
<organism evidence="20 21">
    <name type="scientific">Clostridium magnum DSM 2767</name>
    <dbReference type="NCBI Taxonomy" id="1121326"/>
    <lineage>
        <taxon>Bacteria</taxon>
        <taxon>Bacillati</taxon>
        <taxon>Bacillota</taxon>
        <taxon>Clostridia</taxon>
        <taxon>Eubacteriales</taxon>
        <taxon>Clostridiaceae</taxon>
        <taxon>Clostridium</taxon>
    </lineage>
</organism>
<dbReference type="SUPFAM" id="SSF52172">
    <property type="entry name" value="CheY-like"/>
    <property type="match status" value="1"/>
</dbReference>
<evidence type="ECO:0000259" key="17">
    <source>
        <dbReference type="PROSITE" id="PS50110"/>
    </source>
</evidence>
<dbReference type="InterPro" id="IPR000014">
    <property type="entry name" value="PAS"/>
</dbReference>
<dbReference type="GO" id="GO:0006355">
    <property type="term" value="P:regulation of DNA-templated transcription"/>
    <property type="evidence" value="ECO:0007669"/>
    <property type="project" value="InterPro"/>
</dbReference>
<dbReference type="InterPro" id="IPR036890">
    <property type="entry name" value="HATPase_C_sf"/>
</dbReference>
<evidence type="ECO:0000256" key="14">
    <source>
        <dbReference type="ARBA" id="ARBA00074306"/>
    </source>
</evidence>
<dbReference type="Pfam" id="PF02518">
    <property type="entry name" value="HATPase_c"/>
    <property type="match status" value="1"/>
</dbReference>
<dbReference type="SMART" id="SM00448">
    <property type="entry name" value="REC"/>
    <property type="match status" value="1"/>
</dbReference>
<dbReference type="InterPro" id="IPR035965">
    <property type="entry name" value="PAS-like_dom_sf"/>
</dbReference>
<evidence type="ECO:0000256" key="12">
    <source>
        <dbReference type="ARBA" id="ARBA00064003"/>
    </source>
</evidence>
<feature type="domain" description="PAS" evidence="18">
    <location>
        <begin position="31"/>
        <end position="117"/>
    </location>
</feature>
<dbReference type="CDD" id="cd17546">
    <property type="entry name" value="REC_hyHK_CKI1_RcsC-like"/>
    <property type="match status" value="1"/>
</dbReference>
<evidence type="ECO:0000256" key="3">
    <source>
        <dbReference type="ARBA" id="ARBA00012438"/>
    </source>
</evidence>
<dbReference type="PROSITE" id="PS50110">
    <property type="entry name" value="RESPONSE_REGULATORY"/>
    <property type="match status" value="1"/>
</dbReference>
<evidence type="ECO:0000256" key="10">
    <source>
        <dbReference type="ARBA" id="ARBA00023012"/>
    </source>
</evidence>
<feature type="domain" description="PAC" evidence="19">
    <location>
        <begin position="108"/>
        <end position="160"/>
    </location>
</feature>
<evidence type="ECO:0000256" key="9">
    <source>
        <dbReference type="ARBA" id="ARBA00022840"/>
    </source>
</evidence>
<dbReference type="FunFam" id="1.10.287.130:FF:000002">
    <property type="entry name" value="Two-component osmosensing histidine kinase"/>
    <property type="match status" value="1"/>
</dbReference>
<dbReference type="Pfam" id="PF00512">
    <property type="entry name" value="HisKA"/>
    <property type="match status" value="1"/>
</dbReference>
<dbReference type="PANTHER" id="PTHR45339">
    <property type="entry name" value="HYBRID SIGNAL TRANSDUCTION HISTIDINE KINASE J"/>
    <property type="match status" value="1"/>
</dbReference>
<dbReference type="Gene3D" id="3.30.450.20">
    <property type="entry name" value="PAS domain"/>
    <property type="match status" value="2"/>
</dbReference>
<dbReference type="EC" id="2.7.13.3" evidence="3"/>
<dbReference type="InterPro" id="IPR013767">
    <property type="entry name" value="PAS_fold"/>
</dbReference>
<dbReference type="NCBIfam" id="TIGR00229">
    <property type="entry name" value="sensory_box"/>
    <property type="match status" value="2"/>
</dbReference>
<dbReference type="AlphaFoldDB" id="A0A161YKL8"/>
<evidence type="ECO:0000256" key="11">
    <source>
        <dbReference type="ARBA" id="ARBA00024867"/>
    </source>
</evidence>
<dbReference type="PANTHER" id="PTHR45339:SF3">
    <property type="entry name" value="HISTIDINE KINASE"/>
    <property type="match status" value="1"/>
</dbReference>
<dbReference type="InterPro" id="IPR001610">
    <property type="entry name" value="PAC"/>
</dbReference>
<dbReference type="CDD" id="cd00082">
    <property type="entry name" value="HisKA"/>
    <property type="match status" value="1"/>
</dbReference>
<dbReference type="Pfam" id="PF13426">
    <property type="entry name" value="PAS_9"/>
    <property type="match status" value="1"/>
</dbReference>
<keyword evidence="10" id="KW-0902">Two-component regulatory system</keyword>
<keyword evidence="5 15" id="KW-0597">Phosphoprotein</keyword>
<dbReference type="SMART" id="SM00387">
    <property type="entry name" value="HATPase_c"/>
    <property type="match status" value="1"/>
</dbReference>
<comment type="function">
    <text evidence="11">May play the central regulatory role in sporulation. It may be an element of the effector pathway responsible for the activation of sporulation genes in response to nutritional stress. Spo0A may act in concert with spo0H (a sigma factor) to control the expression of some genes that are critical to the sporulation process.</text>
</comment>
<dbReference type="PROSITE" id="PS50109">
    <property type="entry name" value="HIS_KIN"/>
    <property type="match status" value="1"/>
</dbReference>
<dbReference type="InterPro" id="IPR003661">
    <property type="entry name" value="HisK_dim/P_dom"/>
</dbReference>
<proteinExistence type="inferred from homology"/>
<dbReference type="SUPFAM" id="SSF55785">
    <property type="entry name" value="PYP-like sensor domain (PAS domain)"/>
    <property type="match status" value="2"/>
</dbReference>
<dbReference type="PROSITE" id="PS50112">
    <property type="entry name" value="PAS"/>
    <property type="match status" value="1"/>
</dbReference>
<dbReference type="PROSITE" id="PS50113">
    <property type="entry name" value="PAC"/>
    <property type="match status" value="2"/>
</dbReference>
<dbReference type="Gene3D" id="1.10.287.130">
    <property type="match status" value="1"/>
</dbReference>
<dbReference type="GO" id="GO:0000155">
    <property type="term" value="F:phosphorelay sensor kinase activity"/>
    <property type="evidence" value="ECO:0007669"/>
    <property type="project" value="InterPro"/>
</dbReference>
<feature type="modified residue" description="4-aspartylphosphate" evidence="15">
    <location>
        <position position="595"/>
    </location>
</feature>
<dbReference type="SMART" id="SM00388">
    <property type="entry name" value="HisKA"/>
    <property type="match status" value="1"/>
</dbReference>
<dbReference type="InterPro" id="IPR036097">
    <property type="entry name" value="HisK_dim/P_sf"/>
</dbReference>
<dbReference type="STRING" id="1121326.CLMAG_28300"/>
<keyword evidence="7" id="KW-0547">Nucleotide-binding</keyword>
<dbReference type="SUPFAM" id="SSF55874">
    <property type="entry name" value="ATPase domain of HSP90 chaperone/DNA topoisomerase II/histidine kinase"/>
    <property type="match status" value="1"/>
</dbReference>
<dbReference type="InterPro" id="IPR004358">
    <property type="entry name" value="Sig_transdc_His_kin-like_C"/>
</dbReference>
<evidence type="ECO:0000256" key="2">
    <source>
        <dbReference type="ARBA" id="ARBA00006402"/>
    </source>
</evidence>
<evidence type="ECO:0000259" key="18">
    <source>
        <dbReference type="PROSITE" id="PS50112"/>
    </source>
</evidence>
<keyword evidence="9" id="KW-0067">ATP-binding</keyword>
<evidence type="ECO:0000313" key="20">
    <source>
        <dbReference type="EMBL" id="KZL91072.1"/>
    </source>
</evidence>
<accession>A0A161YKL8</accession>
<dbReference type="OrthoDB" id="9790669at2"/>
<gene>
    <name evidence="20" type="primary">arcB</name>
    <name evidence="20" type="ORF">CLMAG_28300</name>
</gene>
<protein>
    <recommendedName>
        <fullName evidence="14">Circadian input-output histidine kinase CikA</fullName>
        <ecNumber evidence="3">2.7.13.3</ecNumber>
    </recommendedName>
    <alternativeName>
        <fullName evidence="13">Sensory/regulatory protein RpfC</fullName>
    </alternativeName>
    <alternativeName>
        <fullName evidence="4">Stage 0 sporulation protein A homolog</fullName>
    </alternativeName>
</protein>
<dbReference type="InterPro" id="IPR001789">
    <property type="entry name" value="Sig_transdc_resp-reg_receiver"/>
</dbReference>
<evidence type="ECO:0000256" key="4">
    <source>
        <dbReference type="ARBA" id="ARBA00018672"/>
    </source>
</evidence>
<evidence type="ECO:0000256" key="6">
    <source>
        <dbReference type="ARBA" id="ARBA00022679"/>
    </source>
</evidence>
<evidence type="ECO:0000256" key="5">
    <source>
        <dbReference type="ARBA" id="ARBA00022553"/>
    </source>
</evidence>
<dbReference type="PATRIC" id="fig|1121326.3.peg.2844"/>
<dbReference type="SMART" id="SM00086">
    <property type="entry name" value="PAC"/>
    <property type="match status" value="2"/>
</dbReference>
<evidence type="ECO:0000256" key="1">
    <source>
        <dbReference type="ARBA" id="ARBA00000085"/>
    </source>
</evidence>
<evidence type="ECO:0000259" key="19">
    <source>
        <dbReference type="PROSITE" id="PS50113"/>
    </source>
</evidence>
<evidence type="ECO:0000256" key="8">
    <source>
        <dbReference type="ARBA" id="ARBA00022777"/>
    </source>
</evidence>
<dbReference type="Gene3D" id="3.40.50.2300">
    <property type="match status" value="1"/>
</dbReference>
<reference evidence="20 21" key="1">
    <citation type="submission" date="2016-04" db="EMBL/GenBank/DDBJ databases">
        <title>Genome sequence of Clostridium magnum DSM 2767.</title>
        <authorList>
            <person name="Poehlein A."/>
            <person name="Uhlig R."/>
            <person name="Fischer R."/>
            <person name="Bahl H."/>
            <person name="Daniel R."/>
        </authorList>
    </citation>
    <scope>NUCLEOTIDE SEQUENCE [LARGE SCALE GENOMIC DNA]</scope>
    <source>
        <strain evidence="20 21">DSM 2767</strain>
    </source>
</reference>
<evidence type="ECO:0000256" key="15">
    <source>
        <dbReference type="PROSITE-ProRule" id="PRU00169"/>
    </source>
</evidence>
<feature type="domain" description="Histidine kinase" evidence="16">
    <location>
        <begin position="301"/>
        <end position="522"/>
    </location>
</feature>
<evidence type="ECO:0000259" key="16">
    <source>
        <dbReference type="PROSITE" id="PS50109"/>
    </source>
</evidence>
<evidence type="ECO:0000256" key="13">
    <source>
        <dbReference type="ARBA" id="ARBA00068150"/>
    </source>
</evidence>
<dbReference type="PRINTS" id="PR00344">
    <property type="entry name" value="BCTRLSENSOR"/>
</dbReference>
<dbReference type="CDD" id="cd16922">
    <property type="entry name" value="HATPase_EvgS-ArcB-TorS-like"/>
    <property type="match status" value="1"/>
</dbReference>
<dbReference type="Gene3D" id="3.30.565.10">
    <property type="entry name" value="Histidine kinase-like ATPase, C-terminal domain"/>
    <property type="match status" value="1"/>
</dbReference>
<dbReference type="GO" id="GO:0005524">
    <property type="term" value="F:ATP binding"/>
    <property type="evidence" value="ECO:0007669"/>
    <property type="project" value="UniProtKB-KW"/>
</dbReference>
<keyword evidence="6 20" id="KW-0808">Transferase</keyword>
<feature type="domain" description="PAC" evidence="19">
    <location>
        <begin position="231"/>
        <end position="283"/>
    </location>
</feature>
<dbReference type="InterPro" id="IPR003594">
    <property type="entry name" value="HATPase_dom"/>
</dbReference>
<comment type="subunit">
    <text evidence="12">At low DSF concentrations, interacts with RpfF.</text>
</comment>
<sequence length="665" mass="75275">MKSEVLYDTLNNTEKEDRNKNTVIEYELENHNRLLKSIIDAIPDFIFYRDYKNSNGLYLGCNYAYANRAGLTEEEIIGKTCMDIVKDKKLAELYMQREHDVLKAKSAIIYEDTIRKADGKNIDIETLEAPFYDENGDIIGIVGVSRDITSRMEVLRANQEKNKTIVENMHDTVLFYNSDLIITYAHGSERCLEYTVEEMVGKSIYDFIHSNSISCFSDKVNAAIKYGNNVPPFEIIFISKEDKEKCIEVSGRVIKSDHGKFMEGIAILHDITEQKNYEKVLLEAREKAESANKAKSQFLANMSHEIRTPMNGIMGMADLLELSDLTDEQKEMVGIIKSSSASLLQIINDILDLSKIEVGKVELKREQTNILEQFKELEKLLGVVAEKKGLSLKVDIENSVPVEVSTDKIRLKQVIVNLAFNAIKFTEKGEIKLSVKKVKEIGDKVELMFSVSDTGIGIKEEDIPKLFNYFTQLDDTMTKRFQGTGLGLAISKSLVEHMGGKICVESEFGKGSTFYFTCLVDIPQTRQMSSPTQVSTVNQAFKKRITILVVEDDYVSQMIMKKLCTMNGWNVVVASNGKEALEILKNACFDIILMDVQMPEMSGIDVSKMIRENELYTARHTPIVATTAYAMSDDKERFLNAGMDDYISKPIDGKKLVGMIMKWIK</sequence>
<dbReference type="CDD" id="cd00130">
    <property type="entry name" value="PAS"/>
    <property type="match status" value="2"/>
</dbReference>